<proteinExistence type="predicted"/>
<dbReference type="EMBL" id="JACOOQ010000014">
    <property type="protein sequence ID" value="MBC5640593.1"/>
    <property type="molecule type" value="Genomic_DNA"/>
</dbReference>
<reference evidence="2" key="1">
    <citation type="submission" date="2020-08" db="EMBL/GenBank/DDBJ databases">
        <title>Genome public.</title>
        <authorList>
            <person name="Liu C."/>
            <person name="Sun Q."/>
        </authorList>
    </citation>
    <scope>NUCLEOTIDE SEQUENCE</scope>
    <source>
        <strain evidence="2">NSJ-42</strain>
    </source>
</reference>
<gene>
    <name evidence="2" type="ORF">H8R92_09205</name>
</gene>
<evidence type="ECO:0000313" key="3">
    <source>
        <dbReference type="Proteomes" id="UP000662088"/>
    </source>
</evidence>
<dbReference type="PANTHER" id="PTHR36718:SF1">
    <property type="entry name" value="DOUBLE ZINC RIBBON PROTEIN MJ0416"/>
    <property type="match status" value="1"/>
</dbReference>
<dbReference type="InterPro" id="IPR053281">
    <property type="entry name" value="Double_zinc_ribbon"/>
</dbReference>
<sequence length="124" mass="15036">MFFIGIFGIEHREKIIKEINNLTCKRCLQNVTGKLVKQYDYFHFFFIPIFKWREEYYLICENCSCVFKVSKEKGKSIEHDNDIEINYWDLKEEENTWREKICPGCGREVDSQYSYCPYCGNRIK</sequence>
<dbReference type="AlphaFoldDB" id="A0A8I0AEK9"/>
<keyword evidence="3" id="KW-1185">Reference proteome</keyword>
<name>A0A8I0AEK9_9CLOT</name>
<dbReference type="PANTHER" id="PTHR36718">
    <property type="entry name" value="OS05G0435400 PROTEIN"/>
    <property type="match status" value="1"/>
</dbReference>
<evidence type="ECO:0000313" key="2">
    <source>
        <dbReference type="EMBL" id="MBC5640593.1"/>
    </source>
</evidence>
<feature type="domain" description="Zinc-ribbon 15" evidence="1">
    <location>
        <begin position="23"/>
        <end position="120"/>
    </location>
</feature>
<dbReference type="Pfam" id="PF17032">
    <property type="entry name" value="Zn_ribbon_15"/>
    <property type="match status" value="1"/>
</dbReference>
<comment type="caution">
    <text evidence="2">The sequence shown here is derived from an EMBL/GenBank/DDBJ whole genome shotgun (WGS) entry which is preliminary data.</text>
</comment>
<evidence type="ECO:0000259" key="1">
    <source>
        <dbReference type="Pfam" id="PF17032"/>
    </source>
</evidence>
<dbReference type="InterPro" id="IPR031493">
    <property type="entry name" value="Zinc_ribbon_15"/>
</dbReference>
<dbReference type="Proteomes" id="UP000662088">
    <property type="component" value="Unassembled WGS sequence"/>
</dbReference>
<organism evidence="2 3">
    <name type="scientific">Clostridium lentum</name>
    <dbReference type="NCBI Taxonomy" id="2763037"/>
    <lineage>
        <taxon>Bacteria</taxon>
        <taxon>Bacillati</taxon>
        <taxon>Bacillota</taxon>
        <taxon>Clostridia</taxon>
        <taxon>Eubacteriales</taxon>
        <taxon>Clostridiaceae</taxon>
        <taxon>Clostridium</taxon>
    </lineage>
</organism>
<protein>
    <submittedName>
        <fullName evidence="2">Zinc ribbon domain-containing protein</fullName>
    </submittedName>
</protein>
<dbReference type="RefSeq" id="WP_022212346.1">
    <property type="nucleotide sequence ID" value="NZ_JACOOQ010000014.1"/>
</dbReference>
<accession>A0A8I0AEK9</accession>